<reference evidence="1 2" key="1">
    <citation type="submission" date="2020-03" db="EMBL/GenBank/DDBJ databases">
        <title>Screen low temperature-resistant strains for efficient degradation of petroleum hydrocarbons under the low temperature.</title>
        <authorList>
            <person name="Wang Y."/>
            <person name="Chen J."/>
        </authorList>
    </citation>
    <scope>NUCLEOTIDE SEQUENCE [LARGE SCALE GENOMIC DNA]</scope>
    <source>
        <strain evidence="1 2">KB1</strain>
    </source>
</reference>
<proteinExistence type="predicted"/>
<gene>
    <name evidence="1" type="ORF">G9444_4242</name>
</gene>
<accession>A0A6G9CXQ2</accession>
<evidence type="ECO:0000313" key="2">
    <source>
        <dbReference type="Proteomes" id="UP000502345"/>
    </source>
</evidence>
<evidence type="ECO:0008006" key="3">
    <source>
        <dbReference type="Google" id="ProtNLM"/>
    </source>
</evidence>
<sequence>MRSDASFPTNRDVLLFAAAIGVRFGRSAAFLNSGEPIKYDTLTAPTYADAFVSMIAANEIEDPEILDTQRTDERIKIFERFANGGLEYIQELINTRGQPVELILADLVTDALSEGSHVAPASIEDLLGGRNWT</sequence>
<dbReference type="EMBL" id="CP050124">
    <property type="protein sequence ID" value="QIP41486.1"/>
    <property type="molecule type" value="Genomic_DNA"/>
</dbReference>
<name>A0A6G9CXQ2_RHOER</name>
<dbReference type="Proteomes" id="UP000502345">
    <property type="component" value="Chromosome"/>
</dbReference>
<dbReference type="AlphaFoldDB" id="A0A6G9CXQ2"/>
<organism evidence="1 2">
    <name type="scientific">Rhodococcus erythropolis</name>
    <name type="common">Arthrobacter picolinophilus</name>
    <dbReference type="NCBI Taxonomy" id="1833"/>
    <lineage>
        <taxon>Bacteria</taxon>
        <taxon>Bacillati</taxon>
        <taxon>Actinomycetota</taxon>
        <taxon>Actinomycetes</taxon>
        <taxon>Mycobacteriales</taxon>
        <taxon>Nocardiaceae</taxon>
        <taxon>Rhodococcus</taxon>
        <taxon>Rhodococcus erythropolis group</taxon>
    </lineage>
</organism>
<evidence type="ECO:0000313" key="1">
    <source>
        <dbReference type="EMBL" id="QIP41486.1"/>
    </source>
</evidence>
<protein>
    <recommendedName>
        <fullName evidence="3">Dnd system-associated protein 4</fullName>
    </recommendedName>
</protein>